<dbReference type="GeneID" id="28730388"/>
<evidence type="ECO:0000259" key="1">
    <source>
        <dbReference type="PROSITE" id="PS50904"/>
    </source>
</evidence>
<evidence type="ECO:0000313" key="3">
    <source>
        <dbReference type="Proteomes" id="UP000037751"/>
    </source>
</evidence>
<dbReference type="RefSeq" id="XP_017991800.1">
    <property type="nucleotide sequence ID" value="XM_018138512.1"/>
</dbReference>
<keyword evidence="3" id="KW-1185">Reference proteome</keyword>
<evidence type="ECO:0000313" key="2">
    <source>
        <dbReference type="EMBL" id="KOS14168.1"/>
    </source>
</evidence>
<dbReference type="AlphaFoldDB" id="A0A0M8MLU4"/>
<feature type="domain" description="PRELI/MSF1" evidence="1">
    <location>
        <begin position="2"/>
        <end position="191"/>
    </location>
</feature>
<sequence>MVRTLHSESTYTYPWSACVQAYFLRYPNPQASHVLTVDVIDRRIEERPSSHAHGMPSLVLCTTRLLLKKGSLPSWAPKNIIEHSTSWVLEDSEVDLTPRHDNAPRVMSIWTRNLDHTSVMAITEGLKFEETSTAPAPLTRCEAAADVRSEISFKLLRGRIEKFGLKRYISHLDTSRDGLIWTIRRLLHLQNALPEILPTRRQRLLNAMRPPFLDGYPLSPWQWTKKKWAKLRERFRSVSEPTPMEDQRM</sequence>
<dbReference type="OrthoDB" id="341300at2759"/>
<dbReference type="STRING" id="77020.A0A0M8MLU4"/>
<dbReference type="EMBL" id="LGAV01000004">
    <property type="protein sequence ID" value="KOS14168.1"/>
    <property type="molecule type" value="Genomic_DNA"/>
</dbReference>
<organism evidence="2 3">
    <name type="scientific">Malassezia pachydermatis</name>
    <dbReference type="NCBI Taxonomy" id="77020"/>
    <lineage>
        <taxon>Eukaryota</taxon>
        <taxon>Fungi</taxon>
        <taxon>Dikarya</taxon>
        <taxon>Basidiomycota</taxon>
        <taxon>Ustilaginomycotina</taxon>
        <taxon>Malasseziomycetes</taxon>
        <taxon>Malasseziales</taxon>
        <taxon>Malasseziaceae</taxon>
        <taxon>Malassezia</taxon>
    </lineage>
</organism>
<gene>
    <name evidence="2" type="ORF">Malapachy_4057</name>
</gene>
<comment type="caution">
    <text evidence="2">The sequence shown here is derived from an EMBL/GenBank/DDBJ whole genome shotgun (WGS) entry which is preliminary data.</text>
</comment>
<accession>A0A0M8MLU4</accession>
<reference evidence="2 3" key="1">
    <citation type="submission" date="2015-07" db="EMBL/GenBank/DDBJ databases">
        <title>Draft Genome Sequence of Malassezia furfur CBS1878 and Malassezia pachydermatis CBS1879.</title>
        <authorList>
            <person name="Triana S."/>
            <person name="Ohm R."/>
            <person name="Gonzalez A."/>
            <person name="DeCock H."/>
            <person name="Restrepo S."/>
            <person name="Celis A."/>
        </authorList>
    </citation>
    <scope>NUCLEOTIDE SEQUENCE [LARGE SCALE GENOMIC DNA]</scope>
    <source>
        <strain evidence="2 3">CBS 1879</strain>
    </source>
</reference>
<dbReference type="PROSITE" id="PS50904">
    <property type="entry name" value="PRELI_MSF1"/>
    <property type="match status" value="1"/>
</dbReference>
<dbReference type="VEuPathDB" id="FungiDB:Malapachy_4057"/>
<dbReference type="GO" id="GO:0005758">
    <property type="term" value="C:mitochondrial intermembrane space"/>
    <property type="evidence" value="ECO:0007669"/>
    <property type="project" value="InterPro"/>
</dbReference>
<dbReference type="PANTHER" id="PTHR11158">
    <property type="entry name" value="MSF1/PX19 RELATED"/>
    <property type="match status" value="1"/>
</dbReference>
<dbReference type="Proteomes" id="UP000037751">
    <property type="component" value="Unassembled WGS sequence"/>
</dbReference>
<name>A0A0M8MLU4_9BASI</name>
<dbReference type="Pfam" id="PF04707">
    <property type="entry name" value="PRELI"/>
    <property type="match status" value="1"/>
</dbReference>
<dbReference type="InterPro" id="IPR037365">
    <property type="entry name" value="Slowmo/Ups"/>
</dbReference>
<dbReference type="InterPro" id="IPR006797">
    <property type="entry name" value="PRELI/MSF1_dom"/>
</dbReference>
<protein>
    <recommendedName>
        <fullName evidence="1">PRELI/MSF1 domain-containing protein</fullName>
    </recommendedName>
</protein>
<proteinExistence type="predicted"/>